<dbReference type="InterPro" id="IPR050631">
    <property type="entry name" value="PheA/TfdB_FAD_monoxygenase"/>
</dbReference>
<dbReference type="PRINTS" id="PR00420">
    <property type="entry name" value="RNGMNOXGNASE"/>
</dbReference>
<dbReference type="GO" id="GO:0008688">
    <property type="term" value="F:3-(3-hydroxyphenyl)propionate hydroxylase activity"/>
    <property type="evidence" value="ECO:0007669"/>
    <property type="project" value="UniProtKB-EC"/>
</dbReference>
<dbReference type="Pfam" id="PF01494">
    <property type="entry name" value="FAD_binding_3"/>
    <property type="match status" value="1"/>
</dbReference>
<name>A0ABT9NQV1_9ACTN</name>
<evidence type="ECO:0000313" key="3">
    <source>
        <dbReference type="EMBL" id="MDP9822763.1"/>
    </source>
</evidence>
<keyword evidence="4" id="KW-1185">Reference proteome</keyword>
<dbReference type="RefSeq" id="WP_181642407.1">
    <property type="nucleotide sequence ID" value="NZ_CCXJ01000624.1"/>
</dbReference>
<dbReference type="SUPFAM" id="SSF51905">
    <property type="entry name" value="FAD/NAD(P)-binding domain"/>
    <property type="match status" value="1"/>
</dbReference>
<proteinExistence type="predicted"/>
<dbReference type="InterPro" id="IPR036188">
    <property type="entry name" value="FAD/NAD-bd_sf"/>
</dbReference>
<evidence type="ECO:0000256" key="1">
    <source>
        <dbReference type="ARBA" id="ARBA00023002"/>
    </source>
</evidence>
<dbReference type="InterPro" id="IPR002938">
    <property type="entry name" value="FAD-bd"/>
</dbReference>
<reference evidence="3 4" key="1">
    <citation type="submission" date="2023-07" db="EMBL/GenBank/DDBJ databases">
        <title>Sequencing the genomes of 1000 actinobacteria strains.</title>
        <authorList>
            <person name="Klenk H.-P."/>
        </authorList>
    </citation>
    <scope>NUCLEOTIDE SEQUENCE [LARGE SCALE GENOMIC DNA]</scope>
    <source>
        <strain evidence="3 4">GD13</strain>
    </source>
</reference>
<dbReference type="PANTHER" id="PTHR43476:SF3">
    <property type="entry name" value="FAD-BINDING MONOOXYGENASE"/>
    <property type="match status" value="1"/>
</dbReference>
<dbReference type="Gene3D" id="3.30.70.2450">
    <property type="match status" value="1"/>
</dbReference>
<dbReference type="EC" id="1.14.13.127" evidence="3"/>
<feature type="domain" description="FAD-binding" evidence="2">
    <location>
        <begin position="21"/>
        <end position="362"/>
    </location>
</feature>
<protein>
    <submittedName>
        <fullName evidence="3">3-(3-hydroxy-phenyl)propionate hydroxylase</fullName>
        <ecNumber evidence="3">1.14.13.127</ecNumber>
    </submittedName>
</protein>
<evidence type="ECO:0000313" key="4">
    <source>
        <dbReference type="Proteomes" id="UP001240447"/>
    </source>
</evidence>
<keyword evidence="1 3" id="KW-0560">Oxidoreductase</keyword>
<sequence length="605" mass="66144">MTTPHLSSQPTQSRQRPTELDTDVVIIGAGPVGLTLANLLGVRGQRAIVLEARHELIDYPRGVGLDDEAIRTLRTAGLWDQIEQFTVPHHVARLVNGKGQVLATNDPHTEEFGFARKHGFNQPVVDRELAAGLGRFAGTELRFGHRVVGLQDHGDHVVVTAEQLDEAGQVVDIVEVTGRFAVGCEGGRSFTREWMGVAFEGKSPSTRWMVVDIENDPIGAPNVYLGADPQRPYVSIGLPQGIRRWEFMLHDHEPTELAENRDFLNGLLSRFVPDPASLTIINQRTFTHHGRIASSFRQGNVFLAGDAAHLMPVWLGQGWNSGVRDATNLAWKLTAVLRGDADATLLDTYTTERHKHVADMIEVNMAAGSIMKMKPFGGWVRDRAASALNLVPKWKSYFTELRFKPMPRYAEGVVVDQVSLTPGSARASFKDGRLVPFVDSAGDGSPVGLQFIQPRVNTAEATGVLLDDVTGDWWSLATWGTDPTTFLSAEDLALVQRHGIRLLSFMPETQRVWAQERYADSPAPVTVVGDTSGALKRWFDVRACGLVVLRPDRFVAAAGFNQQASQVLAAIARAASLHTAPDGRHRGADVAQLSQPTTATLEVPA</sequence>
<organism evidence="3 4">
    <name type="scientific">Nocardioides massiliensis</name>
    <dbReference type="NCBI Taxonomy" id="1325935"/>
    <lineage>
        <taxon>Bacteria</taxon>
        <taxon>Bacillati</taxon>
        <taxon>Actinomycetota</taxon>
        <taxon>Actinomycetes</taxon>
        <taxon>Propionibacteriales</taxon>
        <taxon>Nocardioidaceae</taxon>
        <taxon>Nocardioides</taxon>
    </lineage>
</organism>
<dbReference type="Proteomes" id="UP001240447">
    <property type="component" value="Unassembled WGS sequence"/>
</dbReference>
<evidence type="ECO:0000259" key="2">
    <source>
        <dbReference type="Pfam" id="PF01494"/>
    </source>
</evidence>
<gene>
    <name evidence="3" type="ORF">J2S59_002572</name>
</gene>
<dbReference type="PANTHER" id="PTHR43476">
    <property type="entry name" value="3-(3-HYDROXY-PHENYL)PROPIONATE/3-HYDROXYCINNAMIC ACID HYDROXYLASE"/>
    <property type="match status" value="1"/>
</dbReference>
<comment type="caution">
    <text evidence="3">The sequence shown here is derived from an EMBL/GenBank/DDBJ whole genome shotgun (WGS) entry which is preliminary data.</text>
</comment>
<dbReference type="Gene3D" id="3.50.50.60">
    <property type="entry name" value="FAD/NAD(P)-binding domain"/>
    <property type="match status" value="1"/>
</dbReference>
<accession>A0ABT9NQV1</accession>
<dbReference type="EMBL" id="JAUSQM010000001">
    <property type="protein sequence ID" value="MDP9822763.1"/>
    <property type="molecule type" value="Genomic_DNA"/>
</dbReference>